<dbReference type="OrthoDB" id="9795292at2"/>
<sequence>MDGLYDEFRAALHAVWIRRWLALGVAWALCLLGWLVVSMIPNQYVSTARVFVQLRSILPAQDGSIAQVEQQKDIERVRQTLTSAVNMRKVVLGTSIADGVSSERDVTDRIAGLQKAIKLTPQQDPNLFEISATIANAGMSDAENAKLARDVVQKLIDIFVEDNLQSNRDETSTSLRFLDQQIEQRQRALQEAEAKKADFAARYLGSLPGTGTIADRLGQARQQLGQVDADLAAAQSSLSAVNGQMAGTPATTPGTGGAVSGPTRARLATIQGQLAEARGRGWTDSHPDVIALNNQLRAAQAAAANEPMYGGDAGATNPLYLSLRSMQADRAAQVAALSQRKAQLEGDLDRLNQAMAADPAAAADMAAIDRDYLVLKDQYDKLLASREQVRIRSSVQSETDAVRFSVIDPPTAPRVPTAPNRPLLLAGVLILGLGGGVGAAFGLSKLQTSYPTVQRLEKASGMPVLGAIGEVVTEAQQALRKKQLRMFAGGAGGLAAVFVVLLGVEFVQRGMVA</sequence>
<accession>A0A4V6WRF5</accession>
<dbReference type="AlphaFoldDB" id="A0A4V6WRF5"/>
<comment type="caution">
    <text evidence="3">The sequence shown here is derived from an EMBL/GenBank/DDBJ whole genome shotgun (WGS) entry which is preliminary data.</text>
</comment>
<reference evidence="3 4" key="1">
    <citation type="submission" date="2019-04" db="EMBL/GenBank/DDBJ databases">
        <authorList>
            <person name="Yang Y."/>
            <person name="Wei D."/>
        </authorList>
    </citation>
    <scope>NUCLEOTIDE SEQUENCE [LARGE SCALE GENOMIC DNA]</scope>
    <source>
        <strain evidence="3 4">L-1-4w-11</strain>
    </source>
</reference>
<feature type="transmembrane region" description="Helical" evidence="2">
    <location>
        <begin position="20"/>
        <end position="40"/>
    </location>
</feature>
<evidence type="ECO:0000313" key="4">
    <source>
        <dbReference type="Proteomes" id="UP000309138"/>
    </source>
</evidence>
<proteinExistence type="predicted"/>
<dbReference type="Proteomes" id="UP000309138">
    <property type="component" value="Unassembled WGS sequence"/>
</dbReference>
<name>A0A4V6WRF5_9SPHN</name>
<evidence type="ECO:0000256" key="1">
    <source>
        <dbReference type="SAM" id="Coils"/>
    </source>
</evidence>
<dbReference type="RefSeq" id="WP_136942875.1">
    <property type="nucleotide sequence ID" value="NZ_SWKR01000002.1"/>
</dbReference>
<keyword evidence="2" id="KW-0812">Transmembrane</keyword>
<feature type="transmembrane region" description="Helical" evidence="2">
    <location>
        <begin position="423"/>
        <end position="443"/>
    </location>
</feature>
<feature type="coiled-coil region" evidence="1">
    <location>
        <begin position="175"/>
        <end position="202"/>
    </location>
</feature>
<keyword evidence="2" id="KW-1133">Transmembrane helix</keyword>
<dbReference type="PANTHER" id="PTHR32309:SF13">
    <property type="entry name" value="FERRIC ENTEROBACTIN TRANSPORT PROTEIN FEPE"/>
    <property type="match status" value="1"/>
</dbReference>
<evidence type="ECO:0000256" key="2">
    <source>
        <dbReference type="SAM" id="Phobius"/>
    </source>
</evidence>
<dbReference type="EMBL" id="SWKR01000002">
    <property type="protein sequence ID" value="TKD50928.1"/>
    <property type="molecule type" value="Genomic_DNA"/>
</dbReference>
<dbReference type="GO" id="GO:0004713">
    <property type="term" value="F:protein tyrosine kinase activity"/>
    <property type="evidence" value="ECO:0007669"/>
    <property type="project" value="TreeGrafter"/>
</dbReference>
<protein>
    <submittedName>
        <fullName evidence="3">Chain-length determining protein</fullName>
    </submittedName>
</protein>
<feature type="transmembrane region" description="Helical" evidence="2">
    <location>
        <begin position="486"/>
        <end position="507"/>
    </location>
</feature>
<keyword evidence="1" id="KW-0175">Coiled coil</keyword>
<keyword evidence="2" id="KW-0472">Membrane</keyword>
<dbReference type="InterPro" id="IPR014345">
    <property type="entry name" value="XrtA_polysacc_chain"/>
</dbReference>
<keyword evidence="4" id="KW-1185">Reference proteome</keyword>
<evidence type="ECO:0000313" key="3">
    <source>
        <dbReference type="EMBL" id="TKD50928.1"/>
    </source>
</evidence>
<dbReference type="GO" id="GO:0005886">
    <property type="term" value="C:plasma membrane"/>
    <property type="evidence" value="ECO:0007669"/>
    <property type="project" value="TreeGrafter"/>
</dbReference>
<gene>
    <name evidence="3" type="ORF">FBR43_09260</name>
</gene>
<dbReference type="InterPro" id="IPR050445">
    <property type="entry name" value="Bact_polysacc_biosynth/exp"/>
</dbReference>
<organism evidence="3 4">
    <name type="scientific">Sphingomonas baiyangensis</name>
    <dbReference type="NCBI Taxonomy" id="2572576"/>
    <lineage>
        <taxon>Bacteria</taxon>
        <taxon>Pseudomonadati</taxon>
        <taxon>Pseudomonadota</taxon>
        <taxon>Alphaproteobacteria</taxon>
        <taxon>Sphingomonadales</taxon>
        <taxon>Sphingomonadaceae</taxon>
        <taxon>Sphingomonas</taxon>
    </lineage>
</organism>
<dbReference type="NCBIfam" id="TIGR03007">
    <property type="entry name" value="pepcterm_ChnLen"/>
    <property type="match status" value="1"/>
</dbReference>
<dbReference type="PANTHER" id="PTHR32309">
    <property type="entry name" value="TYROSINE-PROTEIN KINASE"/>
    <property type="match status" value="1"/>
</dbReference>